<dbReference type="InterPro" id="IPR007159">
    <property type="entry name" value="SpoVT-AbrB_dom"/>
</dbReference>
<gene>
    <name evidence="2" type="ORF">PABY_13380</name>
</gene>
<evidence type="ECO:0000313" key="3">
    <source>
        <dbReference type="Proteomes" id="UP001341135"/>
    </source>
</evidence>
<dbReference type="EMBL" id="AP028907">
    <property type="protein sequence ID" value="BES81771.1"/>
    <property type="molecule type" value="Genomic_DNA"/>
</dbReference>
<dbReference type="SMART" id="SM00966">
    <property type="entry name" value="SpoVT_AbrB"/>
    <property type="match status" value="1"/>
</dbReference>
<dbReference type="NCBIfam" id="TIGR01439">
    <property type="entry name" value="lp_hng_hel_AbrB"/>
    <property type="match status" value="1"/>
</dbReference>
<dbReference type="PANTHER" id="PTHR34860:SF6">
    <property type="entry name" value="REPRESSOR-LIKE PROTEIN SSO7C3"/>
    <property type="match status" value="1"/>
</dbReference>
<evidence type="ECO:0000259" key="1">
    <source>
        <dbReference type="PROSITE" id="PS51740"/>
    </source>
</evidence>
<evidence type="ECO:0000313" key="2">
    <source>
        <dbReference type="EMBL" id="BES81771.1"/>
    </source>
</evidence>
<dbReference type="Pfam" id="PF04014">
    <property type="entry name" value="MazE_antitoxin"/>
    <property type="match status" value="1"/>
</dbReference>
<organism evidence="2 3">
    <name type="scientific">Pyrodictium abyssi</name>
    <dbReference type="NCBI Taxonomy" id="54256"/>
    <lineage>
        <taxon>Archaea</taxon>
        <taxon>Thermoproteota</taxon>
        <taxon>Thermoprotei</taxon>
        <taxon>Desulfurococcales</taxon>
        <taxon>Pyrodictiaceae</taxon>
        <taxon>Pyrodictium</taxon>
    </lineage>
</organism>
<feature type="domain" description="SpoVT-AbrB" evidence="1">
    <location>
        <begin position="1"/>
        <end position="46"/>
    </location>
</feature>
<dbReference type="InterPro" id="IPR052975">
    <property type="entry name" value="Repressor-like_regulatory"/>
</dbReference>
<accession>A0ABN6ZU88</accession>
<dbReference type="SUPFAM" id="SSF89447">
    <property type="entry name" value="AbrB/MazE/MraZ-like"/>
    <property type="match status" value="1"/>
</dbReference>
<dbReference type="Proteomes" id="UP001341135">
    <property type="component" value="Chromosome"/>
</dbReference>
<dbReference type="PANTHER" id="PTHR34860">
    <property type="entry name" value="REPRESSOR-LIKE PROTEIN SSO7C3"/>
    <property type="match status" value="1"/>
</dbReference>
<proteinExistence type="predicted"/>
<dbReference type="PROSITE" id="PS51740">
    <property type="entry name" value="SPOVT_ABRB"/>
    <property type="match status" value="1"/>
</dbReference>
<reference evidence="2 3" key="1">
    <citation type="submission" date="2023-09" db="EMBL/GenBank/DDBJ databases">
        <title>Pyrofollis japonicus gen. nov. sp. nov., a novel member of the family Pyrodictiaceae isolated from the Iheya North hydrothermal field.</title>
        <authorList>
            <person name="Miyazaki U."/>
            <person name="Sanari M."/>
            <person name="Tame A."/>
            <person name="Kitajima M."/>
            <person name="Okamoto A."/>
            <person name="Sawayama S."/>
            <person name="Miyazaki J."/>
            <person name="Takai K."/>
            <person name="Nakagawa S."/>
        </authorList>
    </citation>
    <scope>NUCLEOTIDE SEQUENCE [LARGE SCALE GENOMIC DNA]</scope>
    <source>
        <strain evidence="2 3">AV2</strain>
    </source>
</reference>
<keyword evidence="3" id="KW-1185">Reference proteome</keyword>
<dbReference type="InterPro" id="IPR037914">
    <property type="entry name" value="SpoVT-AbrB_sf"/>
</dbReference>
<name>A0ABN6ZU88_9CREN</name>
<protein>
    <recommendedName>
        <fullName evidence="1">SpoVT-AbrB domain-containing protein</fullName>
    </recommendedName>
</protein>
<dbReference type="Gene3D" id="2.10.260.10">
    <property type="match status" value="1"/>
</dbReference>
<sequence length="74" mass="8177">MPTVVLDQKGRITIPSEVRSRLGLKPGSRLELVLEGDRIVLRPARRLRARDLLGIAGQEEVELEDVECALGETS</sequence>